<evidence type="ECO:0000313" key="2">
    <source>
        <dbReference type="EMBL" id="MBT2186341.1"/>
    </source>
</evidence>
<feature type="domain" description="SnoaL-like" evidence="1">
    <location>
        <begin position="10"/>
        <end position="132"/>
    </location>
</feature>
<protein>
    <submittedName>
        <fullName evidence="2">Nuclear transport factor 2 family protein</fullName>
    </submittedName>
</protein>
<dbReference type="SUPFAM" id="SSF54427">
    <property type="entry name" value="NTF2-like"/>
    <property type="match status" value="1"/>
</dbReference>
<dbReference type="Gene3D" id="3.10.450.50">
    <property type="match status" value="1"/>
</dbReference>
<proteinExistence type="predicted"/>
<evidence type="ECO:0000259" key="1">
    <source>
        <dbReference type="Pfam" id="PF13577"/>
    </source>
</evidence>
<gene>
    <name evidence="2" type="ORF">KK488_05210</name>
</gene>
<dbReference type="InterPro" id="IPR037401">
    <property type="entry name" value="SnoaL-like"/>
</dbReference>
<dbReference type="Proteomes" id="UP001138757">
    <property type="component" value="Unassembled WGS sequence"/>
</dbReference>
<dbReference type="EMBL" id="JAHGAW010000003">
    <property type="protein sequence ID" value="MBT2186341.1"/>
    <property type="molecule type" value="Genomic_DNA"/>
</dbReference>
<dbReference type="InterPro" id="IPR032710">
    <property type="entry name" value="NTF2-like_dom_sf"/>
</dbReference>
<reference evidence="2" key="1">
    <citation type="submission" date="2021-05" db="EMBL/GenBank/DDBJ databases">
        <title>Genome of Sphingobium sp. strain.</title>
        <authorList>
            <person name="Fan R."/>
        </authorList>
    </citation>
    <scope>NUCLEOTIDE SEQUENCE</scope>
    <source>
        <strain evidence="2">H33</strain>
    </source>
</reference>
<sequence length="155" mass="17616">MADQDVLKLNAELSLLLADYWHEVDFNMGRDAARYYTDDAEFHGPAASYIGPAKIQQFYDWRIAQGPRLANHCFTNLRARYTGPDSSEATYYMYIYAANGVKPLPTHPPITVSLLTERFRRGSGGEWLCSYRRFETLFEGGTPATNPNLDDVPPR</sequence>
<evidence type="ECO:0000313" key="3">
    <source>
        <dbReference type="Proteomes" id="UP001138757"/>
    </source>
</evidence>
<dbReference type="AlphaFoldDB" id="A0A9X1DAC6"/>
<name>A0A9X1DAC6_9SPHN</name>
<accession>A0A9X1DAC6</accession>
<comment type="caution">
    <text evidence="2">The sequence shown here is derived from an EMBL/GenBank/DDBJ whole genome shotgun (WGS) entry which is preliminary data.</text>
</comment>
<organism evidence="2 3">
    <name type="scientific">Sphingobium nicotianae</name>
    <dbReference type="NCBI Taxonomy" id="2782607"/>
    <lineage>
        <taxon>Bacteria</taxon>
        <taxon>Pseudomonadati</taxon>
        <taxon>Pseudomonadota</taxon>
        <taxon>Alphaproteobacteria</taxon>
        <taxon>Sphingomonadales</taxon>
        <taxon>Sphingomonadaceae</taxon>
        <taxon>Sphingobium</taxon>
    </lineage>
</organism>
<dbReference type="RefSeq" id="WP_214622092.1">
    <property type="nucleotide sequence ID" value="NZ_JAHGAW010000003.1"/>
</dbReference>
<keyword evidence="3" id="KW-1185">Reference proteome</keyword>
<dbReference type="Pfam" id="PF13577">
    <property type="entry name" value="SnoaL_4"/>
    <property type="match status" value="1"/>
</dbReference>